<keyword evidence="3" id="KW-1185">Reference proteome</keyword>
<dbReference type="Proteomes" id="UP000276133">
    <property type="component" value="Unassembled WGS sequence"/>
</dbReference>
<comment type="caution">
    <text evidence="2">The sequence shown here is derived from an EMBL/GenBank/DDBJ whole genome shotgun (WGS) entry which is preliminary data.</text>
</comment>
<sequence>MNTTLDHLESSLGQNYSPDLLAKKGNSRIPSMVTVTDPIKQINKLIKLHTDPNQELNKSRLNPDEIPMSKLNQKKFCIELEQNKFEQFERSSMRESIDEIASKN</sequence>
<reference evidence="2 3" key="1">
    <citation type="journal article" date="2018" name="Sci. Rep.">
        <title>Genomic signatures of local adaptation to the degree of environmental predictability in rotifers.</title>
        <authorList>
            <person name="Franch-Gras L."/>
            <person name="Hahn C."/>
            <person name="Garcia-Roger E.M."/>
            <person name="Carmona M.J."/>
            <person name="Serra M."/>
            <person name="Gomez A."/>
        </authorList>
    </citation>
    <scope>NUCLEOTIDE SEQUENCE [LARGE SCALE GENOMIC DNA]</scope>
    <source>
        <strain evidence="2">HYR1</strain>
    </source>
</reference>
<evidence type="ECO:0000313" key="2">
    <source>
        <dbReference type="EMBL" id="RNA31767.1"/>
    </source>
</evidence>
<name>A0A3M7S7Z6_BRAPC</name>
<dbReference type="AlphaFoldDB" id="A0A3M7S7Z6"/>
<accession>A0A3M7S7Z6</accession>
<protein>
    <submittedName>
        <fullName evidence="2">Uncharacterized protein</fullName>
    </submittedName>
</protein>
<feature type="region of interest" description="Disordered" evidence="1">
    <location>
        <begin position="1"/>
        <end position="24"/>
    </location>
</feature>
<dbReference type="EMBL" id="REGN01001897">
    <property type="protein sequence ID" value="RNA31767.1"/>
    <property type="molecule type" value="Genomic_DNA"/>
</dbReference>
<proteinExistence type="predicted"/>
<evidence type="ECO:0000256" key="1">
    <source>
        <dbReference type="SAM" id="MobiDB-lite"/>
    </source>
</evidence>
<organism evidence="2 3">
    <name type="scientific">Brachionus plicatilis</name>
    <name type="common">Marine rotifer</name>
    <name type="synonym">Brachionus muelleri</name>
    <dbReference type="NCBI Taxonomy" id="10195"/>
    <lineage>
        <taxon>Eukaryota</taxon>
        <taxon>Metazoa</taxon>
        <taxon>Spiralia</taxon>
        <taxon>Gnathifera</taxon>
        <taxon>Rotifera</taxon>
        <taxon>Eurotatoria</taxon>
        <taxon>Monogononta</taxon>
        <taxon>Pseudotrocha</taxon>
        <taxon>Ploima</taxon>
        <taxon>Brachionidae</taxon>
        <taxon>Brachionus</taxon>
    </lineage>
</organism>
<feature type="compositionally biased region" description="Polar residues" evidence="1">
    <location>
        <begin position="1"/>
        <end position="17"/>
    </location>
</feature>
<evidence type="ECO:0000313" key="3">
    <source>
        <dbReference type="Proteomes" id="UP000276133"/>
    </source>
</evidence>
<gene>
    <name evidence="2" type="ORF">BpHYR1_003947</name>
</gene>